<organism evidence="1 2">
    <name type="scientific">Bauldia litoralis</name>
    <dbReference type="NCBI Taxonomy" id="665467"/>
    <lineage>
        <taxon>Bacteria</taxon>
        <taxon>Pseudomonadati</taxon>
        <taxon>Pseudomonadota</taxon>
        <taxon>Alphaproteobacteria</taxon>
        <taxon>Hyphomicrobiales</taxon>
        <taxon>Kaistiaceae</taxon>
        <taxon>Bauldia</taxon>
    </lineage>
</organism>
<dbReference type="OrthoDB" id="9800646at2"/>
<evidence type="ECO:0000313" key="2">
    <source>
        <dbReference type="Proteomes" id="UP000199071"/>
    </source>
</evidence>
<keyword evidence="2" id="KW-1185">Reference proteome</keyword>
<dbReference type="Proteomes" id="UP000199071">
    <property type="component" value="Unassembled WGS sequence"/>
</dbReference>
<dbReference type="Gene3D" id="3.30.70.2400">
    <property type="entry name" value="Uncharacterised protein PF13773, DUF4170"/>
    <property type="match status" value="1"/>
</dbReference>
<protein>
    <recommendedName>
        <fullName evidence="3">DUF4170 domain-containing protein</fullName>
    </recommendedName>
</protein>
<evidence type="ECO:0000313" key="1">
    <source>
        <dbReference type="EMBL" id="SDB53474.1"/>
    </source>
</evidence>
<dbReference type="STRING" id="665467.SAMN02982931_04237"/>
<sequence>MQDEFWVVGGRYRDTSFTDLADGGAEAYGPFARYDEAHRSWSDRSNGSRSLASVRYSIVVTASRAHAA</sequence>
<reference evidence="1 2" key="1">
    <citation type="submission" date="2016-10" db="EMBL/GenBank/DDBJ databases">
        <authorList>
            <person name="de Groot N.N."/>
        </authorList>
    </citation>
    <scope>NUCLEOTIDE SEQUENCE [LARGE SCALE GENOMIC DNA]</scope>
    <source>
        <strain evidence="1 2">ATCC 35022</strain>
    </source>
</reference>
<accession>A0A1G6E7L0</accession>
<proteinExistence type="predicted"/>
<dbReference type="EMBL" id="FMXQ01000010">
    <property type="protein sequence ID" value="SDB53474.1"/>
    <property type="molecule type" value="Genomic_DNA"/>
</dbReference>
<dbReference type="RefSeq" id="WP_090879810.1">
    <property type="nucleotide sequence ID" value="NZ_FMXQ01000010.1"/>
</dbReference>
<dbReference type="AlphaFoldDB" id="A0A1G6E7L0"/>
<evidence type="ECO:0008006" key="3">
    <source>
        <dbReference type="Google" id="ProtNLM"/>
    </source>
</evidence>
<gene>
    <name evidence="1" type="ORF">SAMN02982931_04237</name>
</gene>
<dbReference type="Pfam" id="PF13773">
    <property type="entry name" value="DUF4170"/>
    <property type="match status" value="1"/>
</dbReference>
<dbReference type="InterPro" id="IPR025226">
    <property type="entry name" value="DUF4170"/>
</dbReference>
<name>A0A1G6E7L0_9HYPH</name>